<organism evidence="1 2">
    <name type="scientific">Leucogyrophana mollusca</name>
    <dbReference type="NCBI Taxonomy" id="85980"/>
    <lineage>
        <taxon>Eukaryota</taxon>
        <taxon>Fungi</taxon>
        <taxon>Dikarya</taxon>
        <taxon>Basidiomycota</taxon>
        <taxon>Agaricomycotina</taxon>
        <taxon>Agaricomycetes</taxon>
        <taxon>Agaricomycetidae</taxon>
        <taxon>Boletales</taxon>
        <taxon>Boletales incertae sedis</taxon>
        <taxon>Leucogyrophana</taxon>
    </lineage>
</organism>
<accession>A0ACB8B2S3</accession>
<evidence type="ECO:0000313" key="1">
    <source>
        <dbReference type="EMBL" id="KAH7919443.1"/>
    </source>
</evidence>
<sequence>MRDGVDKLREQGVGTRLANNVAPGANNIGMEYAGAGLETPSGPLERNGTHVATLCPMPKLSPPQHVANISLPCRVTQVNTLILIGDNYRHVPDTLWGTKELTRNGRAFAPNWGFRHAGRSTDSPPAWADTSTPSCVQLVRLCNLSEGRTPFHMLNNWLDTEAQPLPPQSPAAVKLSSDTGPLYLLSDAPYTIQNEDGHDHQQEEKAPHQDQARHDHAYNIQSGGQWEGTSPSQGQTHGGGAVLKEDAVKAGDEVPNGDSSVSSSVSDAVDGSNDEQLYGSPEVDIVLEGPAEASCTVCQASFSTKAELAAHLVAEPSVSGHVVSMLVKFPISDRHRGQMRCFHQEEDMKFLCVCTDFTFSTTKQALAHLQAKLPKERRQHNKAGRKPRWLH</sequence>
<name>A0ACB8B2S3_9AGAM</name>
<protein>
    <submittedName>
        <fullName evidence="1">Uncharacterized protein</fullName>
    </submittedName>
</protein>
<comment type="caution">
    <text evidence="1">The sequence shown here is derived from an EMBL/GenBank/DDBJ whole genome shotgun (WGS) entry which is preliminary data.</text>
</comment>
<reference evidence="1" key="1">
    <citation type="journal article" date="2021" name="New Phytol.">
        <title>Evolutionary innovations through gain and loss of genes in the ectomycorrhizal Boletales.</title>
        <authorList>
            <person name="Wu G."/>
            <person name="Miyauchi S."/>
            <person name="Morin E."/>
            <person name="Kuo A."/>
            <person name="Drula E."/>
            <person name="Varga T."/>
            <person name="Kohler A."/>
            <person name="Feng B."/>
            <person name="Cao Y."/>
            <person name="Lipzen A."/>
            <person name="Daum C."/>
            <person name="Hundley H."/>
            <person name="Pangilinan J."/>
            <person name="Johnson J."/>
            <person name="Barry K."/>
            <person name="LaButti K."/>
            <person name="Ng V."/>
            <person name="Ahrendt S."/>
            <person name="Min B."/>
            <person name="Choi I.G."/>
            <person name="Park H."/>
            <person name="Plett J.M."/>
            <person name="Magnuson J."/>
            <person name="Spatafora J.W."/>
            <person name="Nagy L.G."/>
            <person name="Henrissat B."/>
            <person name="Grigoriev I.V."/>
            <person name="Yang Z.L."/>
            <person name="Xu J."/>
            <person name="Martin F.M."/>
        </authorList>
    </citation>
    <scope>NUCLEOTIDE SEQUENCE</scope>
    <source>
        <strain evidence="1">KUC20120723A-06</strain>
    </source>
</reference>
<gene>
    <name evidence="1" type="ORF">BV22DRAFT_1051048</name>
</gene>
<dbReference type="Proteomes" id="UP000790709">
    <property type="component" value="Unassembled WGS sequence"/>
</dbReference>
<keyword evidence="2" id="KW-1185">Reference proteome</keyword>
<dbReference type="EMBL" id="MU266660">
    <property type="protein sequence ID" value="KAH7919443.1"/>
    <property type="molecule type" value="Genomic_DNA"/>
</dbReference>
<proteinExistence type="predicted"/>
<evidence type="ECO:0000313" key="2">
    <source>
        <dbReference type="Proteomes" id="UP000790709"/>
    </source>
</evidence>